<evidence type="ECO:0000313" key="2">
    <source>
        <dbReference type="Proteomes" id="UP000507222"/>
    </source>
</evidence>
<evidence type="ECO:0000313" key="1">
    <source>
        <dbReference type="EMBL" id="CAB4275394.1"/>
    </source>
</evidence>
<dbReference type="EMBL" id="CAEKDK010000003">
    <property type="protein sequence ID" value="CAB4275394.1"/>
    <property type="molecule type" value="Genomic_DNA"/>
</dbReference>
<organism evidence="1 2">
    <name type="scientific">Prunus armeniaca</name>
    <name type="common">Apricot</name>
    <name type="synonym">Armeniaca vulgaris</name>
    <dbReference type="NCBI Taxonomy" id="36596"/>
    <lineage>
        <taxon>Eukaryota</taxon>
        <taxon>Viridiplantae</taxon>
        <taxon>Streptophyta</taxon>
        <taxon>Embryophyta</taxon>
        <taxon>Tracheophyta</taxon>
        <taxon>Spermatophyta</taxon>
        <taxon>Magnoliopsida</taxon>
        <taxon>eudicotyledons</taxon>
        <taxon>Gunneridae</taxon>
        <taxon>Pentapetalae</taxon>
        <taxon>rosids</taxon>
        <taxon>fabids</taxon>
        <taxon>Rosales</taxon>
        <taxon>Rosaceae</taxon>
        <taxon>Amygdaloideae</taxon>
        <taxon>Amygdaleae</taxon>
        <taxon>Prunus</taxon>
    </lineage>
</organism>
<protein>
    <submittedName>
        <fullName evidence="1">Uncharacterized protein</fullName>
    </submittedName>
</protein>
<proteinExistence type="predicted"/>
<reference evidence="1 2" key="1">
    <citation type="submission" date="2020-05" db="EMBL/GenBank/DDBJ databases">
        <authorList>
            <person name="Campoy J."/>
            <person name="Schneeberger K."/>
            <person name="Spophaly S."/>
        </authorList>
    </citation>
    <scope>NUCLEOTIDE SEQUENCE [LARGE SCALE GENOMIC DNA]</scope>
    <source>
        <strain evidence="1">PruArmRojPasFocal</strain>
    </source>
</reference>
<name>A0A6J5UJD2_PRUAR</name>
<dbReference type="Proteomes" id="UP000507222">
    <property type="component" value="Unassembled WGS sequence"/>
</dbReference>
<sequence>MLKFRTPHGIGTIQGDHVSRRNCYVTAMRLKTTLSDTLVTSASHPIAWFCPSSSDYQPHICIQPFTITTGIAQQNTPYALLEKDSSVDIFSPQRSLTSA</sequence>
<dbReference type="AlphaFoldDB" id="A0A6J5UJD2"/>
<gene>
    <name evidence="1" type="ORF">CURHAP_LOCUS24257</name>
</gene>
<accession>A0A6J5UJD2</accession>